<keyword evidence="1" id="KW-1133">Transmembrane helix</keyword>
<dbReference type="AlphaFoldDB" id="F2Q826"/>
<dbReference type="EMBL" id="FN298493">
    <property type="protein sequence ID" value="CAX67754.1"/>
    <property type="molecule type" value="Genomic_DNA"/>
</dbReference>
<reference evidence="2" key="1">
    <citation type="submission" date="2009-04" db="EMBL/GenBank/DDBJ databases">
        <title>Novel enterobacterial integrative and conjugative elements (ICEs), including a mobilisable relateive of SPI-7.</title>
        <authorList>
            <person name="Seth-Smith H.M."/>
        </authorList>
    </citation>
    <scope>NUCLEOTIDE SEQUENCE</scope>
    <source>
        <strain evidence="2">Y69</strain>
    </source>
</reference>
<gene>
    <name evidence="2" type="ORF">Y69_0072</name>
</gene>
<sequence>MRRNVFNRPTLQPPGQMLMKWITNKWPILGEQLCEDTSPRSRWQDWCGGAMLAMMVLASLIMMIWSLPAPGLADNWPREAAKGKLYAHSAAVQSECSLEKDRVSQHILHHC</sequence>
<proteinExistence type="predicted"/>
<evidence type="ECO:0000256" key="1">
    <source>
        <dbReference type="SAM" id="Phobius"/>
    </source>
</evidence>
<feature type="transmembrane region" description="Helical" evidence="1">
    <location>
        <begin position="46"/>
        <end position="67"/>
    </location>
</feature>
<evidence type="ECO:0000313" key="2">
    <source>
        <dbReference type="EMBL" id="CAX67754.1"/>
    </source>
</evidence>
<accession>F2Q826</accession>
<keyword evidence="1" id="KW-0472">Membrane</keyword>
<protein>
    <submittedName>
        <fullName evidence="2">Putative fimbrial membrane protein</fullName>
    </submittedName>
</protein>
<organism evidence="2">
    <name type="scientific">Yersinia enterocolitica</name>
    <dbReference type="NCBI Taxonomy" id="630"/>
    <lineage>
        <taxon>Bacteria</taxon>
        <taxon>Pseudomonadati</taxon>
        <taxon>Pseudomonadota</taxon>
        <taxon>Gammaproteobacteria</taxon>
        <taxon>Enterobacterales</taxon>
        <taxon>Yersiniaceae</taxon>
        <taxon>Yersinia</taxon>
    </lineage>
</organism>
<keyword evidence="1" id="KW-0812">Transmembrane</keyword>
<name>F2Q826_YEREN</name>